<dbReference type="PATRIC" id="fig|1632867.3.peg.1855"/>
<evidence type="ECO:0000256" key="1">
    <source>
        <dbReference type="ARBA" id="ARBA00006226"/>
    </source>
</evidence>
<evidence type="ECO:0000256" key="2">
    <source>
        <dbReference type="ARBA" id="ARBA00022649"/>
    </source>
</evidence>
<dbReference type="Proteomes" id="UP000033684">
    <property type="component" value="Unassembled WGS sequence"/>
</dbReference>
<keyword evidence="2" id="KW-1277">Toxin-antitoxin system</keyword>
<dbReference type="InterPro" id="IPR007712">
    <property type="entry name" value="RelE/ParE_toxin"/>
</dbReference>
<dbReference type="InterPro" id="IPR035093">
    <property type="entry name" value="RelE/ParE_toxin_dom_sf"/>
</dbReference>
<dbReference type="OrthoDB" id="9801234at2"/>
<keyword evidence="4" id="KW-1185">Reference proteome</keyword>
<dbReference type="Gene3D" id="3.30.2310.20">
    <property type="entry name" value="RelE-like"/>
    <property type="match status" value="1"/>
</dbReference>
<reference evidence="4" key="1">
    <citation type="submission" date="2015-03" db="EMBL/GenBank/DDBJ databases">
        <title>Draft genome sequence of a novel methanotroph (Sn10-6) isolated from flooded ricefield rhizosphere in India.</title>
        <authorList>
            <person name="Pandit P.S."/>
            <person name="Pore S.D."/>
            <person name="Arora P."/>
            <person name="Kapse N.G."/>
            <person name="Dhakephalkar P.K."/>
            <person name="Rahalkar M.C."/>
        </authorList>
    </citation>
    <scope>NUCLEOTIDE SEQUENCE [LARGE SCALE GENOMIC DNA]</scope>
    <source>
        <strain evidence="4">Sn10-6</strain>
    </source>
</reference>
<reference evidence="3 4" key="2">
    <citation type="journal article" date="2016" name="Microb. Ecol.">
        <title>Genome Characteristics of a Novel Type I Methanotroph (Sn10-6) Isolated from a Flooded Indian Rice Field.</title>
        <authorList>
            <person name="Rahalkar M.C."/>
            <person name="Pandit P.S."/>
            <person name="Dhakephalkar P.K."/>
            <person name="Pore S."/>
            <person name="Arora P."/>
            <person name="Kapse N."/>
        </authorList>
    </citation>
    <scope>NUCLEOTIDE SEQUENCE [LARGE SCALE GENOMIC DNA]</scope>
    <source>
        <strain evidence="3 4">Sn10-6</strain>
    </source>
</reference>
<dbReference type="EMBL" id="LAJX01000174">
    <property type="protein sequence ID" value="KJV05769.1"/>
    <property type="molecule type" value="Genomic_DNA"/>
</dbReference>
<comment type="similarity">
    <text evidence="1">Belongs to the RelE toxin family.</text>
</comment>
<evidence type="ECO:0000313" key="4">
    <source>
        <dbReference type="Proteomes" id="UP000033684"/>
    </source>
</evidence>
<dbReference type="PANTHER" id="PTHR35601">
    <property type="entry name" value="TOXIN RELE"/>
    <property type="match status" value="1"/>
</dbReference>
<proteinExistence type="inferred from homology"/>
<organism evidence="3 4">
    <name type="scientific">Methylocucumis oryzae</name>
    <dbReference type="NCBI Taxonomy" id="1632867"/>
    <lineage>
        <taxon>Bacteria</taxon>
        <taxon>Pseudomonadati</taxon>
        <taxon>Pseudomonadota</taxon>
        <taxon>Gammaproteobacteria</taxon>
        <taxon>Methylococcales</taxon>
        <taxon>Methylococcaceae</taxon>
        <taxon>Methylocucumis</taxon>
    </lineage>
</organism>
<protein>
    <submittedName>
        <fullName evidence="3">RelE toxin</fullName>
    </submittedName>
</protein>
<sequence>MTYKLAFKKSALKEWEKLGHTVKAQFKKKLKERLENPHIPAAALSDGHNLYKIKLRQQGYRLVYSVADEIITVTVIAVGKRDRNEVYDIALSRLDERQ</sequence>
<name>A0A0F3IJP3_9GAMM</name>
<dbReference type="RefSeq" id="WP_045779955.1">
    <property type="nucleotide sequence ID" value="NZ_LAJX01000174.1"/>
</dbReference>
<dbReference type="SUPFAM" id="SSF143011">
    <property type="entry name" value="RelE-like"/>
    <property type="match status" value="1"/>
</dbReference>
<dbReference type="PANTHER" id="PTHR35601:SF1">
    <property type="entry name" value="TOXIN RELE"/>
    <property type="match status" value="1"/>
</dbReference>
<accession>A0A0F3IJP3</accession>
<gene>
    <name evidence="3" type="ORF">VZ94_15740</name>
</gene>
<dbReference type="Pfam" id="PF05016">
    <property type="entry name" value="ParE_toxin"/>
    <property type="match status" value="1"/>
</dbReference>
<dbReference type="AlphaFoldDB" id="A0A0F3IJP3"/>
<comment type="caution">
    <text evidence="3">The sequence shown here is derived from an EMBL/GenBank/DDBJ whole genome shotgun (WGS) entry which is preliminary data.</text>
</comment>
<evidence type="ECO:0000313" key="3">
    <source>
        <dbReference type="EMBL" id="KJV05769.1"/>
    </source>
</evidence>